<feature type="transmembrane region" description="Helical" evidence="5">
    <location>
        <begin position="263"/>
        <end position="283"/>
    </location>
</feature>
<keyword evidence="4 5" id="KW-0472">Membrane</keyword>
<feature type="domain" description="EamA" evidence="6">
    <location>
        <begin position="10"/>
        <end position="136"/>
    </location>
</feature>
<feature type="transmembrane region" description="Helical" evidence="5">
    <location>
        <begin position="238"/>
        <end position="257"/>
    </location>
</feature>
<dbReference type="GO" id="GO:0016020">
    <property type="term" value="C:membrane"/>
    <property type="evidence" value="ECO:0007669"/>
    <property type="project" value="UniProtKB-SubCell"/>
</dbReference>
<proteinExistence type="predicted"/>
<keyword evidence="3 5" id="KW-1133">Transmembrane helix</keyword>
<feature type="transmembrane region" description="Helical" evidence="5">
    <location>
        <begin position="122"/>
        <end position="141"/>
    </location>
</feature>
<keyword evidence="2 5" id="KW-0812">Transmembrane</keyword>
<evidence type="ECO:0000256" key="4">
    <source>
        <dbReference type="ARBA" id="ARBA00023136"/>
    </source>
</evidence>
<dbReference type="EMBL" id="CP130612">
    <property type="protein sequence ID" value="WKW13588.1"/>
    <property type="molecule type" value="Genomic_DNA"/>
</dbReference>
<evidence type="ECO:0000313" key="9">
    <source>
        <dbReference type="Proteomes" id="UP001229955"/>
    </source>
</evidence>
<dbReference type="SUPFAM" id="SSF103481">
    <property type="entry name" value="Multidrug resistance efflux transporter EmrE"/>
    <property type="match status" value="2"/>
</dbReference>
<feature type="domain" description="EamA" evidence="6">
    <location>
        <begin position="147"/>
        <end position="279"/>
    </location>
</feature>
<dbReference type="Gene3D" id="1.10.3730.20">
    <property type="match status" value="1"/>
</dbReference>
<evidence type="ECO:0000256" key="1">
    <source>
        <dbReference type="ARBA" id="ARBA00004141"/>
    </source>
</evidence>
<dbReference type="Proteomes" id="UP001229955">
    <property type="component" value="Chromosome"/>
</dbReference>
<feature type="transmembrane region" description="Helical" evidence="5">
    <location>
        <begin position="33"/>
        <end position="52"/>
    </location>
</feature>
<accession>A0AA49K2F4</accession>
<evidence type="ECO:0000313" key="7">
    <source>
        <dbReference type="EMBL" id="WKW13588.1"/>
    </source>
</evidence>
<dbReference type="Pfam" id="PF00892">
    <property type="entry name" value="EamA"/>
    <property type="match status" value="2"/>
</dbReference>
<organism evidence="8 9">
    <name type="scientific">Pseudogemmatithrix spongiicola</name>
    <dbReference type="NCBI Taxonomy" id="3062599"/>
    <lineage>
        <taxon>Bacteria</taxon>
        <taxon>Pseudomonadati</taxon>
        <taxon>Gemmatimonadota</taxon>
        <taxon>Gemmatimonadia</taxon>
        <taxon>Gemmatimonadales</taxon>
        <taxon>Gemmatimonadaceae</taxon>
        <taxon>Pseudogemmatithrix</taxon>
    </lineage>
</organism>
<dbReference type="InterPro" id="IPR037185">
    <property type="entry name" value="EmrE-like"/>
</dbReference>
<dbReference type="AlphaFoldDB" id="A0AA49K2F4"/>
<comment type="subcellular location">
    <subcellularLocation>
        <location evidence="1">Membrane</location>
        <topology evidence="1">Multi-pass membrane protein</topology>
    </subcellularLocation>
</comment>
<name>A0AA49K2F4_9BACT</name>
<evidence type="ECO:0000313" key="8">
    <source>
        <dbReference type="EMBL" id="WKW16494.1"/>
    </source>
</evidence>
<dbReference type="RefSeq" id="WP_367886426.1">
    <property type="nucleotide sequence ID" value="NZ_CP130612.1"/>
</dbReference>
<dbReference type="InterPro" id="IPR000620">
    <property type="entry name" value="EamA_dom"/>
</dbReference>
<evidence type="ECO:0000256" key="5">
    <source>
        <dbReference type="SAM" id="Phobius"/>
    </source>
</evidence>
<sequence>MQRRDGLDLVLLGALWGAAFLFIRIAVPEFGPIALVEVRVLIAAALLLGWMAARGELSAFRGRWRQLFMIGAINTAVPFALFAYATRTVPAGFAAVLNATVPLWGALIGRVVFGEKLGIDRGVGLFVGFVGVVILVAPKLSVGGETLAIAAALTGSTLYALSAHLTRRLLPGMSSLAISGGSLLASVVLLAIPTLMLRPTTMPSAAAWGSVLALAVGGTALGYVLYFRLLANAGPTSAMAVTYLIPLFGMIWGWLFLDESATATMLVGCGFILGGVAVATGIVRNWMPARRLGD</sequence>
<dbReference type="PANTHER" id="PTHR32322">
    <property type="entry name" value="INNER MEMBRANE TRANSPORTER"/>
    <property type="match status" value="1"/>
</dbReference>
<feature type="transmembrane region" description="Helical" evidence="5">
    <location>
        <begin position="205"/>
        <end position="226"/>
    </location>
</feature>
<feature type="transmembrane region" description="Helical" evidence="5">
    <location>
        <begin position="7"/>
        <end position="27"/>
    </location>
</feature>
<feature type="transmembrane region" description="Helical" evidence="5">
    <location>
        <begin position="147"/>
        <end position="166"/>
    </location>
</feature>
<evidence type="ECO:0000256" key="2">
    <source>
        <dbReference type="ARBA" id="ARBA00022692"/>
    </source>
</evidence>
<feature type="transmembrane region" description="Helical" evidence="5">
    <location>
        <begin position="64"/>
        <end position="85"/>
    </location>
</feature>
<dbReference type="InterPro" id="IPR050638">
    <property type="entry name" value="AA-Vitamin_Transporters"/>
</dbReference>
<evidence type="ECO:0000259" key="6">
    <source>
        <dbReference type="Pfam" id="PF00892"/>
    </source>
</evidence>
<keyword evidence="9" id="KW-1185">Reference proteome</keyword>
<protein>
    <submittedName>
        <fullName evidence="8">EamA family transporter</fullName>
    </submittedName>
</protein>
<evidence type="ECO:0000256" key="3">
    <source>
        <dbReference type="ARBA" id="ARBA00022989"/>
    </source>
</evidence>
<dbReference type="EMBL" id="CP130613">
    <property type="protein sequence ID" value="WKW16494.1"/>
    <property type="molecule type" value="Genomic_DNA"/>
</dbReference>
<accession>A0AA49Q5S6</accession>
<feature type="transmembrane region" description="Helical" evidence="5">
    <location>
        <begin position="91"/>
        <end position="113"/>
    </location>
</feature>
<dbReference type="KEGG" id="pspc:Strain318_002910"/>
<dbReference type="PANTHER" id="PTHR32322:SF9">
    <property type="entry name" value="AMINO-ACID METABOLITE EFFLUX PUMP-RELATED"/>
    <property type="match status" value="1"/>
</dbReference>
<reference evidence="8" key="1">
    <citation type="submission" date="2023-07" db="EMBL/GenBank/DDBJ databases">
        <authorList>
            <person name="Haufschild T."/>
            <person name="Kallscheuer N."/>
            <person name="Hammer J."/>
            <person name="Kohn T."/>
            <person name="Kabuu M."/>
            <person name="Jogler M."/>
            <person name="Wohfarth N."/>
            <person name="Heuer A."/>
            <person name="Rohde M."/>
            <person name="van Teeseling M.C.F."/>
            <person name="Jogler C."/>
        </authorList>
    </citation>
    <scope>NUCLEOTIDE SEQUENCE</scope>
    <source>
        <strain evidence="7">Strain 138</strain>
        <strain evidence="8">Strain 318</strain>
    </source>
</reference>
<feature type="transmembrane region" description="Helical" evidence="5">
    <location>
        <begin position="173"/>
        <end position="193"/>
    </location>
</feature>
<gene>
    <name evidence="7" type="ORF">Strain138_002912</name>
    <name evidence="8" type="ORF">Strain318_002910</name>
</gene>